<dbReference type="Proteomes" id="UP000199073">
    <property type="component" value="Unassembled WGS sequence"/>
</dbReference>
<evidence type="ECO:0000256" key="2">
    <source>
        <dbReference type="HAMAP-Rule" id="MF_00274"/>
    </source>
</evidence>
<keyword evidence="1 2" id="KW-0238">DNA-binding</keyword>
<dbReference type="GO" id="GO:0005829">
    <property type="term" value="C:cytosol"/>
    <property type="evidence" value="ECO:0007669"/>
    <property type="project" value="TreeGrafter"/>
</dbReference>
<accession>A0A1H0NUT7</accession>
<keyword evidence="4" id="KW-1185">Reference proteome</keyword>
<dbReference type="PANTHER" id="PTHR33449">
    <property type="entry name" value="NUCLEOID-ASSOCIATED PROTEIN YBAB"/>
    <property type="match status" value="1"/>
</dbReference>
<keyword evidence="2" id="KW-0963">Cytoplasm</keyword>
<evidence type="ECO:0000256" key="1">
    <source>
        <dbReference type="ARBA" id="ARBA00023125"/>
    </source>
</evidence>
<reference evidence="3 4" key="1">
    <citation type="submission" date="2016-10" db="EMBL/GenBank/DDBJ databases">
        <authorList>
            <person name="de Groot N.N."/>
        </authorList>
    </citation>
    <scope>NUCLEOTIDE SEQUENCE [LARGE SCALE GENOMIC DNA]</scope>
    <source>
        <strain evidence="3 4">DSM 12130</strain>
    </source>
</reference>
<dbReference type="NCBIfam" id="TIGR00103">
    <property type="entry name" value="DNA_YbaB_EbfC"/>
    <property type="match status" value="1"/>
</dbReference>
<dbReference type="AlphaFoldDB" id="A0A1H0NUT7"/>
<dbReference type="OrthoDB" id="9803080at2"/>
<dbReference type="InterPro" id="IPR036894">
    <property type="entry name" value="YbaB-like_sf"/>
</dbReference>
<comment type="function">
    <text evidence="2">Binds to DNA and alters its conformation. May be involved in regulation of gene expression, nucleoid organization and DNA protection.</text>
</comment>
<dbReference type="PIRSF" id="PIRSF004555">
    <property type="entry name" value="UCP004555"/>
    <property type="match status" value="1"/>
</dbReference>
<dbReference type="GO" id="GO:0003677">
    <property type="term" value="F:DNA binding"/>
    <property type="evidence" value="ECO:0007669"/>
    <property type="project" value="UniProtKB-UniRule"/>
</dbReference>
<comment type="similarity">
    <text evidence="2">Belongs to the YbaB/EbfC family.</text>
</comment>
<comment type="subcellular location">
    <subcellularLocation>
        <location evidence="2">Cytoplasm</location>
        <location evidence="2">Nucleoid</location>
    </subcellularLocation>
</comment>
<sequence length="107" mass="11542">MDLSKIMEQAKAMQEKMAKIQEDLSKKTITGSAGGGMVQVTVNGQAEVLSVMIEQPVIDPEEAEMLQDLIAAATNDALRKAKELSQRELGQLTGGLNIPGLTNFMRP</sequence>
<comment type="subunit">
    <text evidence="2">Homodimer.</text>
</comment>
<dbReference type="STRING" id="91360.SAMN05660330_01459"/>
<dbReference type="HAMAP" id="MF_00274">
    <property type="entry name" value="DNA_YbaB_EbfC"/>
    <property type="match status" value="1"/>
</dbReference>
<name>A0A1H0NUT7_9BACT</name>
<dbReference type="GO" id="GO:0043590">
    <property type="term" value="C:bacterial nucleoid"/>
    <property type="evidence" value="ECO:0007669"/>
    <property type="project" value="UniProtKB-UniRule"/>
</dbReference>
<gene>
    <name evidence="3" type="ORF">SAMN05660330_01459</name>
</gene>
<protein>
    <recommendedName>
        <fullName evidence="2">Nucleoid-associated protein SAMN05660330_01459</fullName>
    </recommendedName>
</protein>
<dbReference type="InterPro" id="IPR004401">
    <property type="entry name" value="YbaB/EbfC"/>
</dbReference>
<proteinExistence type="inferred from homology"/>
<organism evidence="3 4">
    <name type="scientific">Desulforhopalus singaporensis</name>
    <dbReference type="NCBI Taxonomy" id="91360"/>
    <lineage>
        <taxon>Bacteria</taxon>
        <taxon>Pseudomonadati</taxon>
        <taxon>Thermodesulfobacteriota</taxon>
        <taxon>Desulfobulbia</taxon>
        <taxon>Desulfobulbales</taxon>
        <taxon>Desulfocapsaceae</taxon>
        <taxon>Desulforhopalus</taxon>
    </lineage>
</organism>
<dbReference type="SUPFAM" id="SSF82607">
    <property type="entry name" value="YbaB-like"/>
    <property type="match status" value="1"/>
</dbReference>
<evidence type="ECO:0000313" key="4">
    <source>
        <dbReference type="Proteomes" id="UP000199073"/>
    </source>
</evidence>
<evidence type="ECO:0000313" key="3">
    <source>
        <dbReference type="EMBL" id="SDO96522.1"/>
    </source>
</evidence>
<dbReference type="Gene3D" id="3.30.1310.10">
    <property type="entry name" value="Nucleoid-associated protein YbaB-like domain"/>
    <property type="match status" value="1"/>
</dbReference>
<dbReference type="EMBL" id="FNJI01000008">
    <property type="protein sequence ID" value="SDO96522.1"/>
    <property type="molecule type" value="Genomic_DNA"/>
</dbReference>
<dbReference type="Pfam" id="PF02575">
    <property type="entry name" value="YbaB_DNA_bd"/>
    <property type="match status" value="1"/>
</dbReference>
<dbReference type="PANTHER" id="PTHR33449:SF1">
    <property type="entry name" value="NUCLEOID-ASSOCIATED PROTEIN YBAB"/>
    <property type="match status" value="1"/>
</dbReference>
<dbReference type="RefSeq" id="WP_092221335.1">
    <property type="nucleotide sequence ID" value="NZ_FNJI01000008.1"/>
</dbReference>